<proteinExistence type="predicted"/>
<feature type="compositionally biased region" description="Low complexity" evidence="1">
    <location>
        <begin position="294"/>
        <end position="321"/>
    </location>
</feature>
<sequence>MYNRLQNTYNCSILHLHTRLSRHGQVQTTARRPLCDSVLELYADICSEYNHRKRNNTRSKRNNTRSKRNNTRNNGNNTRNNGNNTRNNGNNTRSNHNEEHNAVNNPIHCNNTSVETLATTVNRNECGKTQLCAAEPSTCDPSAGASCFFLGAQKKDGNNFEFALSGESDGYIAASVLSPFNNKEVTYICANKNNAVKFFGAVLENGGLTITNVSANSVKGKVNGKKIQCTFLATVPDTNIPATKRARRATDVTLSVSTGPFNASSDSPGAPTRVIKAAVADLANANITVSNDITNSTNTTTAPTTNTTTAPTTTTTTAPTSAVGSLQTDLNSTDCGSGKLCASEPKSCNPATGNTCSFLSAKQKSGQIYSFELSGLSDGYIASAVSTDTTAGNGDSTYVCANNNGAVKFITAIFNNSQLTETSLNVTSGSVHHYSRSDLFNDSHEWKLRSHCKFFGKTCCSGENQSCKLVRSYSKYTNLASGVAPHYHPLMQALLITFGILVLTMFGH</sequence>
<evidence type="ECO:0000256" key="1">
    <source>
        <dbReference type="SAM" id="MobiDB-lite"/>
    </source>
</evidence>
<reference evidence="2 3" key="1">
    <citation type="submission" date="2018-11" db="EMBL/GenBank/DDBJ databases">
        <authorList>
            <person name="Lopez-Roques C."/>
            <person name="Donnadieu C."/>
            <person name="Bouchez O."/>
            <person name="Klopp C."/>
            <person name="Cabau C."/>
            <person name="Zahm M."/>
        </authorList>
    </citation>
    <scope>NUCLEOTIDE SEQUENCE [LARGE SCALE GENOMIC DNA]</scope>
    <source>
        <strain evidence="2">RS831</strain>
        <tissue evidence="2">Whole body</tissue>
    </source>
</reference>
<accession>A0A437CC06</accession>
<evidence type="ECO:0000313" key="3">
    <source>
        <dbReference type="Proteomes" id="UP000283210"/>
    </source>
</evidence>
<dbReference type="EMBL" id="CM012454">
    <property type="protein sequence ID" value="RVE60316.1"/>
    <property type="molecule type" value="Genomic_DNA"/>
</dbReference>
<dbReference type="OrthoDB" id="8960535at2759"/>
<dbReference type="GO" id="GO:0099072">
    <property type="term" value="P:regulation of postsynaptic membrane neurotransmitter receptor levels"/>
    <property type="evidence" value="ECO:0007669"/>
    <property type="project" value="TreeGrafter"/>
</dbReference>
<dbReference type="AlphaFoldDB" id="A0A437CC06"/>
<evidence type="ECO:0008006" key="4">
    <source>
        <dbReference type="Google" id="ProtNLM"/>
    </source>
</evidence>
<gene>
    <name evidence="2" type="ORF">OJAV_G00179510</name>
</gene>
<dbReference type="InterPro" id="IPR042789">
    <property type="entry name" value="FRRS1L"/>
</dbReference>
<feature type="compositionally biased region" description="Basic residues" evidence="1">
    <location>
        <begin position="53"/>
        <end position="70"/>
    </location>
</feature>
<organism evidence="2 3">
    <name type="scientific">Oryzias javanicus</name>
    <name type="common">Javanese ricefish</name>
    <name type="synonym">Aplocheilus javanicus</name>
    <dbReference type="NCBI Taxonomy" id="123683"/>
    <lineage>
        <taxon>Eukaryota</taxon>
        <taxon>Metazoa</taxon>
        <taxon>Chordata</taxon>
        <taxon>Craniata</taxon>
        <taxon>Vertebrata</taxon>
        <taxon>Euteleostomi</taxon>
        <taxon>Actinopterygii</taxon>
        <taxon>Neopterygii</taxon>
        <taxon>Teleostei</taxon>
        <taxon>Neoteleostei</taxon>
        <taxon>Acanthomorphata</taxon>
        <taxon>Ovalentaria</taxon>
        <taxon>Atherinomorphae</taxon>
        <taxon>Beloniformes</taxon>
        <taxon>Adrianichthyidae</taxon>
        <taxon>Oryziinae</taxon>
        <taxon>Oryzias</taxon>
    </lineage>
</organism>
<protein>
    <recommendedName>
        <fullName evidence="4">Ferric-chelate reductase 1</fullName>
    </recommendedName>
</protein>
<dbReference type="Proteomes" id="UP000283210">
    <property type="component" value="Chromosome 18"/>
</dbReference>
<dbReference type="GO" id="GO:1900449">
    <property type="term" value="P:regulation of glutamate receptor signaling pathway"/>
    <property type="evidence" value="ECO:0007669"/>
    <property type="project" value="InterPro"/>
</dbReference>
<feature type="compositionally biased region" description="Low complexity" evidence="1">
    <location>
        <begin position="71"/>
        <end position="94"/>
    </location>
</feature>
<name>A0A437CC06_ORYJA</name>
<evidence type="ECO:0000313" key="2">
    <source>
        <dbReference type="EMBL" id="RVE60316.1"/>
    </source>
</evidence>
<feature type="region of interest" description="Disordered" evidence="1">
    <location>
        <begin position="292"/>
        <end position="327"/>
    </location>
</feature>
<dbReference type="PANTHER" id="PTHR46902:SF1">
    <property type="entry name" value="DOMON DOMAIN-CONTAINING PROTEIN FRRS1L"/>
    <property type="match status" value="1"/>
</dbReference>
<dbReference type="PANTHER" id="PTHR46902">
    <property type="entry name" value="DOMON DOMAIN-CONTAINING PROTEIN FRRS1L"/>
    <property type="match status" value="1"/>
</dbReference>
<reference evidence="2 3" key="2">
    <citation type="submission" date="2019-01" db="EMBL/GenBank/DDBJ databases">
        <title>A chromosome length genome reference of the Java medaka (oryzias javanicus).</title>
        <authorList>
            <person name="Herpin A."/>
            <person name="Takehana Y."/>
            <person name="Naruse K."/>
            <person name="Ansai S."/>
            <person name="Kawaguchi M."/>
        </authorList>
    </citation>
    <scope>NUCLEOTIDE SEQUENCE [LARGE SCALE GENOMIC DNA]</scope>
    <source>
        <strain evidence="2">RS831</strain>
        <tissue evidence="2">Whole body</tissue>
    </source>
</reference>
<keyword evidence="3" id="KW-1185">Reference proteome</keyword>
<feature type="region of interest" description="Disordered" evidence="1">
    <location>
        <begin position="53"/>
        <end position="107"/>
    </location>
</feature>